<keyword evidence="2" id="KW-0808">Transferase</keyword>
<sequence length="373" mass="39673">MSASTAPSSYLPDAVPLAQVRRALVIKLRHHGDVLLASPVLSALKAAAPHCEIDALVFADTAAMLAGHAALAQLHSLDRNAKKRGALNQLREEWAVLSALRTRQYDLIIHLTDHPRGAWLSRLLGARWAVAPVRSKGAKWWKKSFTHLYKTVGGGRRHTVDTHLDALRRIGIQPQDQARKLSLVPGATAEASVDARLSSLGVAAGSFIHFHPASRWFFKCWPVAQCAGLLAQLSARGETVVISGAPDARERGMVEAILAQAGVAAINLTGELSLKELAALAARAKLFIGVDSAPMHIAAAVGTPCVALFGPSGDREWGPWMVRHEIVTSAHPCRPCGQDGCGGGKVSECLTTIPVAQVLAAVDRVLGNDKPRG</sequence>
<dbReference type="Pfam" id="PF01075">
    <property type="entry name" value="Glyco_transf_9"/>
    <property type="match status" value="1"/>
</dbReference>
<dbReference type="RefSeq" id="WP_345919114.1">
    <property type="nucleotide sequence ID" value="NZ_JBDIVE010000003.1"/>
</dbReference>
<evidence type="ECO:0000256" key="1">
    <source>
        <dbReference type="ARBA" id="ARBA00022676"/>
    </source>
</evidence>
<proteinExistence type="predicted"/>
<reference evidence="3 4" key="1">
    <citation type="journal article" date="2018" name="Int. J. Syst. Evol. Microbiol.">
        <title>Uliginosibacterium sediminicola sp. nov., isolated from freshwater sediment.</title>
        <authorList>
            <person name="Hwang W.M."/>
            <person name="Kim S.M."/>
            <person name="Kang K."/>
            <person name="Ahn T.Y."/>
        </authorList>
    </citation>
    <scope>NUCLEOTIDE SEQUENCE [LARGE SCALE GENOMIC DNA]</scope>
    <source>
        <strain evidence="3 4">M1-21</strain>
    </source>
</reference>
<dbReference type="CDD" id="cd03789">
    <property type="entry name" value="GT9_LPS_heptosyltransferase"/>
    <property type="match status" value="1"/>
</dbReference>
<keyword evidence="4" id="KW-1185">Reference proteome</keyword>
<dbReference type="Gene3D" id="3.40.50.2000">
    <property type="entry name" value="Glycogen Phosphorylase B"/>
    <property type="match status" value="2"/>
</dbReference>
<accession>A0ABU9YX89</accession>
<dbReference type="PANTHER" id="PTHR30160:SF1">
    <property type="entry name" value="LIPOPOLYSACCHARIDE 1,2-N-ACETYLGLUCOSAMINETRANSFERASE-RELATED"/>
    <property type="match status" value="1"/>
</dbReference>
<protein>
    <submittedName>
        <fullName evidence="3">Lipopolysaccharide heptosyltransferase III</fullName>
    </submittedName>
</protein>
<dbReference type="Proteomes" id="UP001410394">
    <property type="component" value="Unassembled WGS sequence"/>
</dbReference>
<dbReference type="InterPro" id="IPR051199">
    <property type="entry name" value="LPS_LOS_Heptosyltrfase"/>
</dbReference>
<dbReference type="NCBIfam" id="TIGR02201">
    <property type="entry name" value="heptsyl_trn_III"/>
    <property type="match status" value="1"/>
</dbReference>
<name>A0ABU9YX89_9RHOO</name>
<dbReference type="EMBL" id="JBDIVE010000003">
    <property type="protein sequence ID" value="MEN3068345.1"/>
    <property type="molecule type" value="Genomic_DNA"/>
</dbReference>
<dbReference type="InterPro" id="IPR002201">
    <property type="entry name" value="Glyco_trans_9"/>
</dbReference>
<comment type="caution">
    <text evidence="3">The sequence shown here is derived from an EMBL/GenBank/DDBJ whole genome shotgun (WGS) entry which is preliminary data.</text>
</comment>
<keyword evidence="1" id="KW-0328">Glycosyltransferase</keyword>
<dbReference type="InterPro" id="IPR011916">
    <property type="entry name" value="LipoPS_heptosylTferase-III"/>
</dbReference>
<dbReference type="SUPFAM" id="SSF53756">
    <property type="entry name" value="UDP-Glycosyltransferase/glycogen phosphorylase"/>
    <property type="match status" value="1"/>
</dbReference>
<dbReference type="PANTHER" id="PTHR30160">
    <property type="entry name" value="TETRAACYLDISACCHARIDE 4'-KINASE-RELATED"/>
    <property type="match status" value="1"/>
</dbReference>
<evidence type="ECO:0000313" key="3">
    <source>
        <dbReference type="EMBL" id="MEN3068345.1"/>
    </source>
</evidence>
<evidence type="ECO:0000313" key="4">
    <source>
        <dbReference type="Proteomes" id="UP001410394"/>
    </source>
</evidence>
<gene>
    <name evidence="3" type="primary">rfaQ</name>
    <name evidence="3" type="ORF">ABDB84_07630</name>
</gene>
<organism evidence="3 4">
    <name type="scientific">Uliginosibacterium sediminicola</name>
    <dbReference type="NCBI Taxonomy" id="2024550"/>
    <lineage>
        <taxon>Bacteria</taxon>
        <taxon>Pseudomonadati</taxon>
        <taxon>Pseudomonadota</taxon>
        <taxon>Betaproteobacteria</taxon>
        <taxon>Rhodocyclales</taxon>
        <taxon>Zoogloeaceae</taxon>
        <taxon>Uliginosibacterium</taxon>
    </lineage>
</organism>
<evidence type="ECO:0000256" key="2">
    <source>
        <dbReference type="ARBA" id="ARBA00022679"/>
    </source>
</evidence>